<dbReference type="RefSeq" id="WP_055118210.1">
    <property type="nucleotide sequence ID" value="NZ_CXWA01000011.1"/>
</dbReference>
<dbReference type="Gene3D" id="3.30.1360.120">
    <property type="entry name" value="Probable tRNA modification gtpase trme, domain 1"/>
    <property type="match status" value="1"/>
</dbReference>
<gene>
    <name evidence="1" type="ORF">LA5096_06257</name>
</gene>
<dbReference type="Gene3D" id="3.30.70.1520">
    <property type="entry name" value="Heterotetrameric sarcosine oxidase"/>
    <property type="match status" value="1"/>
</dbReference>
<dbReference type="EMBL" id="CXWC01000021">
    <property type="protein sequence ID" value="CTQ79565.1"/>
    <property type="molecule type" value="Genomic_DNA"/>
</dbReference>
<accession>A0A0M7AWG3</accession>
<dbReference type="STRING" id="311410.LA5095_04040"/>
<dbReference type="GeneID" id="97673475"/>
<keyword evidence="2" id="KW-1185">Reference proteome</keyword>
<proteinExistence type="predicted"/>
<dbReference type="Proteomes" id="UP000049983">
    <property type="component" value="Unassembled WGS sequence"/>
</dbReference>
<dbReference type="OrthoDB" id="9814782at2"/>
<sequence>MSDTLANDLITPDVDAAPLLSQPGVSMLKAAPITRLSLRAREATLKDAGSAFGVELPVKPMTCNTGQKRAVLWMGPDEWTLLAPADDLKATFDAIEGKHESHSHALVDISERSEAVIVSGEKAVWLLNTGIFIDFSLETFPVGTVTRTIFHKSPVMVWRTGTDTFVVEAWVSFMDYVSGLLVQSARELEAA</sequence>
<protein>
    <submittedName>
        <fullName evidence="1">Sarcosine oxidase, gamma subunit family</fullName>
    </submittedName>
</protein>
<name>A0A0M7AWG3_9HYPH</name>
<dbReference type="InterPro" id="IPR007375">
    <property type="entry name" value="SoxG"/>
</dbReference>
<dbReference type="Pfam" id="PF04268">
    <property type="entry name" value="SoxG"/>
    <property type="match status" value="1"/>
</dbReference>
<dbReference type="AlphaFoldDB" id="A0A0M7AWG3"/>
<dbReference type="InterPro" id="IPR027266">
    <property type="entry name" value="TrmE/GcvT-like"/>
</dbReference>
<evidence type="ECO:0000313" key="1">
    <source>
        <dbReference type="EMBL" id="CTQ79565.1"/>
    </source>
</evidence>
<dbReference type="SUPFAM" id="SSF103025">
    <property type="entry name" value="Folate-binding domain"/>
    <property type="match status" value="1"/>
</dbReference>
<organism evidence="1 2">
    <name type="scientific">Roseibium album</name>
    <dbReference type="NCBI Taxonomy" id="311410"/>
    <lineage>
        <taxon>Bacteria</taxon>
        <taxon>Pseudomonadati</taxon>
        <taxon>Pseudomonadota</taxon>
        <taxon>Alphaproteobacteria</taxon>
        <taxon>Hyphomicrobiales</taxon>
        <taxon>Stappiaceae</taxon>
        <taxon>Roseibium</taxon>
    </lineage>
</organism>
<reference evidence="2" key="1">
    <citation type="submission" date="2015-07" db="EMBL/GenBank/DDBJ databases">
        <authorList>
            <person name="Rodrigo-Torres Lidia"/>
            <person name="Arahal R.David."/>
        </authorList>
    </citation>
    <scope>NUCLEOTIDE SEQUENCE [LARGE SCALE GENOMIC DNA]</scope>
    <source>
        <strain evidence="2">CECT 5096</strain>
    </source>
</reference>
<evidence type="ECO:0000313" key="2">
    <source>
        <dbReference type="Proteomes" id="UP000049983"/>
    </source>
</evidence>